<reference evidence="1 2" key="1">
    <citation type="submission" date="2018-03" db="EMBL/GenBank/DDBJ databases">
        <title>Genomic Encyclopedia of Archaeal and Bacterial Type Strains, Phase II (KMG-II): from individual species to whole genera.</title>
        <authorList>
            <person name="Goeker M."/>
        </authorList>
    </citation>
    <scope>NUCLEOTIDE SEQUENCE [LARGE SCALE GENOMIC DNA]</scope>
    <source>
        <strain evidence="1 2">DSM 28354</strain>
    </source>
</reference>
<dbReference type="AlphaFoldDB" id="A0A2T0S8Y7"/>
<accession>A0A2T0S8Y7</accession>
<sequence>MAVLAKHLLAALSKMTPERLNQPIAVNRDDMGISGVVTKIRKAKADLLYDGEDDPSILKTRSQLRDEGYDKEDIDRMSVEIPKGALYLEF</sequence>
<dbReference type="RefSeq" id="WP_106140055.1">
    <property type="nucleotide sequence ID" value="NZ_PVTE01000025.1"/>
</dbReference>
<organism evidence="1 2">
    <name type="scientific">Spirosoma oryzae</name>
    <dbReference type="NCBI Taxonomy" id="1469603"/>
    <lineage>
        <taxon>Bacteria</taxon>
        <taxon>Pseudomonadati</taxon>
        <taxon>Bacteroidota</taxon>
        <taxon>Cytophagia</taxon>
        <taxon>Cytophagales</taxon>
        <taxon>Cytophagaceae</taxon>
        <taxon>Spirosoma</taxon>
    </lineage>
</organism>
<dbReference type="EMBL" id="PVTE01000025">
    <property type="protein sequence ID" value="PRY29773.1"/>
    <property type="molecule type" value="Genomic_DNA"/>
</dbReference>
<keyword evidence="2" id="KW-1185">Reference proteome</keyword>
<protein>
    <submittedName>
        <fullName evidence="1">Uncharacterized protein</fullName>
    </submittedName>
</protein>
<evidence type="ECO:0000313" key="2">
    <source>
        <dbReference type="Proteomes" id="UP000238375"/>
    </source>
</evidence>
<name>A0A2T0S8Y7_9BACT</name>
<comment type="caution">
    <text evidence="1">The sequence shown here is derived from an EMBL/GenBank/DDBJ whole genome shotgun (WGS) entry which is preliminary data.</text>
</comment>
<gene>
    <name evidence="1" type="ORF">CLV58_12535</name>
</gene>
<dbReference type="Proteomes" id="UP000238375">
    <property type="component" value="Unassembled WGS sequence"/>
</dbReference>
<evidence type="ECO:0000313" key="1">
    <source>
        <dbReference type="EMBL" id="PRY29773.1"/>
    </source>
</evidence>
<proteinExistence type="predicted"/>